<dbReference type="AlphaFoldDB" id="A0A7M1XKN2"/>
<dbReference type="PANTHER" id="PTHR34701:SF1">
    <property type="entry name" value="TRANSCRIPTIONAL REGULATOR MRAZ"/>
    <property type="match status" value="1"/>
</dbReference>
<keyword evidence="3" id="KW-0677">Repeat</keyword>
<evidence type="ECO:0000256" key="4">
    <source>
        <dbReference type="ARBA" id="ARBA00023015"/>
    </source>
</evidence>
<evidence type="ECO:0000259" key="8">
    <source>
        <dbReference type="PROSITE" id="PS51740"/>
    </source>
</evidence>
<dbReference type="GO" id="GO:0009295">
    <property type="term" value="C:nucleoid"/>
    <property type="evidence" value="ECO:0007669"/>
    <property type="project" value="UniProtKB-SubCell"/>
</dbReference>
<protein>
    <recommendedName>
        <fullName evidence="1 7">Transcriptional regulator MraZ</fullName>
    </recommendedName>
</protein>
<evidence type="ECO:0000256" key="5">
    <source>
        <dbReference type="ARBA" id="ARBA00023125"/>
    </source>
</evidence>
<dbReference type="HAMAP" id="MF_01008">
    <property type="entry name" value="MraZ"/>
    <property type="match status" value="1"/>
</dbReference>
<evidence type="ECO:0000256" key="6">
    <source>
        <dbReference type="ARBA" id="ARBA00023163"/>
    </source>
</evidence>
<keyword evidence="5 7" id="KW-0238">DNA-binding</keyword>
<dbReference type="InterPro" id="IPR007159">
    <property type="entry name" value="SpoVT-AbrB_dom"/>
</dbReference>
<dbReference type="GO" id="GO:0005737">
    <property type="term" value="C:cytoplasm"/>
    <property type="evidence" value="ECO:0007669"/>
    <property type="project" value="UniProtKB-UniRule"/>
</dbReference>
<dbReference type="PANTHER" id="PTHR34701">
    <property type="entry name" value="TRANSCRIPTIONAL REGULATOR MRAZ"/>
    <property type="match status" value="1"/>
</dbReference>
<sequence length="142" mass="16206">MFYGQKDLAIDDKSRLVLPSLFRDEFKGPICYASLGMDGCIEVFPEEVYLERAKKITSLNDFDPKARQVKRTFLSNTFSVQIDSHNRILLPKPLALKTKVGKKVVVVGMFDHLEIWDSDIFLKNQENAESTFSADAMELNLN</sequence>
<evidence type="ECO:0000313" key="10">
    <source>
        <dbReference type="Proteomes" id="UP000593591"/>
    </source>
</evidence>
<feature type="domain" description="SpoVT-AbrB" evidence="8">
    <location>
        <begin position="77"/>
        <end position="120"/>
    </location>
</feature>
<dbReference type="InterPro" id="IPR038619">
    <property type="entry name" value="MraZ_sf"/>
</dbReference>
<gene>
    <name evidence="7 9" type="primary">mraZ</name>
    <name evidence="9" type="ORF">DYE49_04430</name>
</gene>
<dbReference type="KEGG" id="trc:DYE49_04430"/>
<evidence type="ECO:0000313" key="9">
    <source>
        <dbReference type="EMBL" id="QOS39750.1"/>
    </source>
</evidence>
<evidence type="ECO:0000256" key="1">
    <source>
        <dbReference type="ARBA" id="ARBA00013860"/>
    </source>
</evidence>
<keyword evidence="6 7" id="KW-0804">Transcription</keyword>
<dbReference type="Gene3D" id="3.40.1550.20">
    <property type="entry name" value="Transcriptional regulator MraZ domain"/>
    <property type="match status" value="1"/>
</dbReference>
<dbReference type="InterPro" id="IPR003444">
    <property type="entry name" value="MraZ"/>
</dbReference>
<dbReference type="InterPro" id="IPR020603">
    <property type="entry name" value="MraZ_dom"/>
</dbReference>
<dbReference type="Pfam" id="PF02381">
    <property type="entry name" value="MraZ"/>
    <property type="match status" value="2"/>
</dbReference>
<comment type="subunit">
    <text evidence="7">Forms oligomers.</text>
</comment>
<dbReference type="NCBIfam" id="TIGR00242">
    <property type="entry name" value="division/cell wall cluster transcriptional repressor MraZ"/>
    <property type="match status" value="1"/>
</dbReference>
<dbReference type="InterPro" id="IPR035642">
    <property type="entry name" value="MraZ_N"/>
</dbReference>
<evidence type="ECO:0000256" key="7">
    <source>
        <dbReference type="HAMAP-Rule" id="MF_01008"/>
    </source>
</evidence>
<dbReference type="GO" id="GO:2000143">
    <property type="term" value="P:negative regulation of DNA-templated transcription initiation"/>
    <property type="evidence" value="ECO:0007669"/>
    <property type="project" value="TreeGrafter"/>
</dbReference>
<comment type="similarity">
    <text evidence="7">Belongs to the MraZ family.</text>
</comment>
<dbReference type="SUPFAM" id="SSF89447">
    <property type="entry name" value="AbrB/MazE/MraZ-like"/>
    <property type="match status" value="1"/>
</dbReference>
<dbReference type="GO" id="GO:0003700">
    <property type="term" value="F:DNA-binding transcription factor activity"/>
    <property type="evidence" value="ECO:0007669"/>
    <property type="project" value="UniProtKB-UniRule"/>
</dbReference>
<reference evidence="9 10" key="1">
    <citation type="submission" date="2018-08" db="EMBL/GenBank/DDBJ databases">
        <title>The first complete genome of Treponema rectale (CHPAT), a commensal spirochete of the bovine rectum.</title>
        <authorList>
            <person name="Staton G.J."/>
            <person name="Clegg S.R."/>
            <person name="Carter S.D."/>
            <person name="Radford A.D."/>
            <person name="Darby A."/>
            <person name="Hall N."/>
            <person name="Birtles R.J."/>
            <person name="Evans N.J."/>
        </authorList>
    </citation>
    <scope>NUCLEOTIDE SEQUENCE [LARGE SCALE GENOMIC DNA]</scope>
    <source>
        <strain evidence="9 10">CHPA</strain>
    </source>
</reference>
<accession>A0A7M1XKN2</accession>
<dbReference type="EMBL" id="CP031517">
    <property type="protein sequence ID" value="QOS39750.1"/>
    <property type="molecule type" value="Genomic_DNA"/>
</dbReference>
<proteinExistence type="inferred from homology"/>
<feature type="domain" description="SpoVT-AbrB" evidence="8">
    <location>
        <begin position="5"/>
        <end position="48"/>
    </location>
</feature>
<evidence type="ECO:0000256" key="3">
    <source>
        <dbReference type="ARBA" id="ARBA00022737"/>
    </source>
</evidence>
<keyword evidence="2 7" id="KW-0963">Cytoplasm</keyword>
<organism evidence="9 10">
    <name type="scientific">Treponema rectale</name>
    <dbReference type="NCBI Taxonomy" id="744512"/>
    <lineage>
        <taxon>Bacteria</taxon>
        <taxon>Pseudomonadati</taxon>
        <taxon>Spirochaetota</taxon>
        <taxon>Spirochaetia</taxon>
        <taxon>Spirochaetales</taxon>
        <taxon>Treponemataceae</taxon>
        <taxon>Treponema</taxon>
    </lineage>
</organism>
<dbReference type="Proteomes" id="UP000593591">
    <property type="component" value="Chromosome"/>
</dbReference>
<evidence type="ECO:0000256" key="2">
    <source>
        <dbReference type="ARBA" id="ARBA00022490"/>
    </source>
</evidence>
<dbReference type="CDD" id="cd16320">
    <property type="entry name" value="MraZ_N"/>
    <property type="match status" value="1"/>
</dbReference>
<dbReference type="PROSITE" id="PS51740">
    <property type="entry name" value="SPOVT_ABRB"/>
    <property type="match status" value="2"/>
</dbReference>
<dbReference type="GO" id="GO:0000976">
    <property type="term" value="F:transcription cis-regulatory region binding"/>
    <property type="evidence" value="ECO:0007669"/>
    <property type="project" value="TreeGrafter"/>
</dbReference>
<name>A0A7M1XKN2_9SPIR</name>
<keyword evidence="4 7" id="KW-0805">Transcription regulation</keyword>
<comment type="subcellular location">
    <subcellularLocation>
        <location evidence="7">Cytoplasm</location>
        <location evidence="7">Nucleoid</location>
    </subcellularLocation>
</comment>
<dbReference type="InterPro" id="IPR037914">
    <property type="entry name" value="SpoVT-AbrB_sf"/>
</dbReference>